<dbReference type="InterPro" id="IPR056599">
    <property type="entry name" value="AAA_lid_fung"/>
</dbReference>
<keyword evidence="4" id="KW-1185">Reference proteome</keyword>
<evidence type="ECO:0000259" key="2">
    <source>
        <dbReference type="SMART" id="SM00382"/>
    </source>
</evidence>
<dbReference type="InterPro" id="IPR003593">
    <property type="entry name" value="AAA+_ATPase"/>
</dbReference>
<dbReference type="GO" id="GO:0005524">
    <property type="term" value="F:ATP binding"/>
    <property type="evidence" value="ECO:0007669"/>
    <property type="project" value="InterPro"/>
</dbReference>
<reference evidence="4" key="1">
    <citation type="submission" date="2017-12" db="EMBL/GenBank/DDBJ databases">
        <authorList>
            <consortium name="DOE Joint Genome Institute"/>
            <person name="Mondo S.J."/>
            <person name="Kjaerbolling I."/>
            <person name="Vesth T.C."/>
            <person name="Frisvad J.C."/>
            <person name="Nybo J.L."/>
            <person name="Theobald S."/>
            <person name="Kuo A."/>
            <person name="Bowyer P."/>
            <person name="Matsuda Y."/>
            <person name="Lyhne E.K."/>
            <person name="Kogle M.E."/>
            <person name="Clum A."/>
            <person name="Lipzen A."/>
            <person name="Salamov A."/>
            <person name="Ngan C.Y."/>
            <person name="Daum C."/>
            <person name="Chiniquy J."/>
            <person name="Barry K."/>
            <person name="LaButti K."/>
            <person name="Haridas S."/>
            <person name="Simmons B.A."/>
            <person name="Magnuson J.K."/>
            <person name="Mortensen U.H."/>
            <person name="Larsen T.O."/>
            <person name="Grigoriev I.V."/>
            <person name="Baker S.E."/>
            <person name="Andersen M.R."/>
            <person name="Nordberg H.P."/>
            <person name="Cantor M.N."/>
            <person name="Hua S.X."/>
        </authorList>
    </citation>
    <scope>NUCLEOTIDE SEQUENCE [LARGE SCALE GENOMIC DNA]</scope>
    <source>
        <strain evidence="4">IBT 19404</strain>
    </source>
</reference>
<feature type="domain" description="AAA+ ATPase" evidence="2">
    <location>
        <begin position="512"/>
        <end position="641"/>
    </location>
</feature>
<dbReference type="InterPro" id="IPR027417">
    <property type="entry name" value="P-loop_NTPase"/>
</dbReference>
<organism evidence="3 4">
    <name type="scientific">Aspergillus taichungensis</name>
    <dbReference type="NCBI Taxonomy" id="482145"/>
    <lineage>
        <taxon>Eukaryota</taxon>
        <taxon>Fungi</taxon>
        <taxon>Dikarya</taxon>
        <taxon>Ascomycota</taxon>
        <taxon>Pezizomycotina</taxon>
        <taxon>Eurotiomycetes</taxon>
        <taxon>Eurotiomycetidae</taxon>
        <taxon>Eurotiales</taxon>
        <taxon>Aspergillaceae</taxon>
        <taxon>Aspergillus</taxon>
        <taxon>Aspergillus subgen. Circumdati</taxon>
    </lineage>
</organism>
<feature type="compositionally biased region" description="Basic and acidic residues" evidence="1">
    <location>
        <begin position="51"/>
        <end position="65"/>
    </location>
</feature>
<dbReference type="Pfam" id="PF23232">
    <property type="entry name" value="AAA_lid_13"/>
    <property type="match status" value="1"/>
</dbReference>
<dbReference type="OrthoDB" id="10042665at2759"/>
<dbReference type="PANTHER" id="PTHR46411:SF4">
    <property type="entry name" value="AAA+ ATPASE DOMAIN-CONTAINING PROTEIN"/>
    <property type="match status" value="1"/>
</dbReference>
<gene>
    <name evidence="3" type="ORF">BDW42DRAFT_167925</name>
</gene>
<dbReference type="InterPro" id="IPR054289">
    <property type="entry name" value="DUF7025"/>
</dbReference>
<sequence length="747" mass="84558">MCRIAPFRRSATNVWKSPDNTDSNAKDQSTTHSRVKILTKINDPQTGVPVEKPEESKKSEPETNTEHAFVLKKTIEDKSSSAEDSSEIDIISPDLWELLGEHLRDYPYHIFQDSPVTLYSPYEAIVSKWDTLQTASTQVGTNVQAREDLKLLLDTISGGSSGDPRLDKYFKVRDTYKKEKAIKFEDLWTIFPPGTLLFGKPFQNEPQVFLVQDSTRAWPDKLAYPQRLASWQLNCWTYDWTGSKFQRTPFVVVFEPYEGLKPIIALPYYPFDCHPERDTIEKQLVSRGKEFYRLCTANEASRLFIYRGNSIFGKRGFSGMLQADDDDDRSSRTLAWDHDFHAGQSSPVGQSQTSTKKSSYVDSRVMVDYLSYFQYGPPTANNGILEPSDMTPDCACSNCQDNKGLATRYRARFDTDGAQKNWEDEQYLLCPPRVLGYILKEKQWAQLQVNLIQNIPDKDNQDDAWNSRLRLADGDKTKNMLLDLVTSHISSSKTEASERGLEVDDIIPGKGKGLVILLYGPPGVGKTSTAETIAVAAKKPLFSISVADVGTKAKNVESNLSRIFALATSWHAILLIDEADVFLESRGRGSGTSSTDKNALVSVFLRVLEYYQGIMFLTTNQIAQFDVAIPSRIHFAVQYESLKTAQMEQIFKGFLRPLDDKGLVDDYQEILDWLEEDVYNIQFDGRKIRNIVTTALGLARAETKRGQGKGKLGKKHLKAAVQNARSFKAESFRQYERYKNSQDEMIK</sequence>
<dbReference type="EMBL" id="KZ559532">
    <property type="protein sequence ID" value="PLN81835.1"/>
    <property type="molecule type" value="Genomic_DNA"/>
</dbReference>
<dbReference type="InterPro" id="IPR003959">
    <property type="entry name" value="ATPase_AAA_core"/>
</dbReference>
<feature type="compositionally biased region" description="Polar residues" evidence="1">
    <location>
        <begin position="10"/>
        <end position="32"/>
    </location>
</feature>
<proteinExistence type="predicted"/>
<dbReference type="Gene3D" id="3.40.50.300">
    <property type="entry name" value="P-loop containing nucleotide triphosphate hydrolases"/>
    <property type="match status" value="1"/>
</dbReference>
<dbReference type="PANTHER" id="PTHR46411">
    <property type="entry name" value="FAMILY ATPASE, PUTATIVE-RELATED"/>
    <property type="match status" value="1"/>
</dbReference>
<dbReference type="SMART" id="SM00382">
    <property type="entry name" value="AAA"/>
    <property type="match status" value="1"/>
</dbReference>
<dbReference type="CDD" id="cd19481">
    <property type="entry name" value="RecA-like_protease"/>
    <property type="match status" value="1"/>
</dbReference>
<dbReference type="Pfam" id="PF22942">
    <property type="entry name" value="DUF7025"/>
    <property type="match status" value="1"/>
</dbReference>
<keyword evidence="3" id="KW-0378">Hydrolase</keyword>
<name>A0A2J5HX21_9EURO</name>
<evidence type="ECO:0000313" key="4">
    <source>
        <dbReference type="Proteomes" id="UP000235023"/>
    </source>
</evidence>
<evidence type="ECO:0000313" key="3">
    <source>
        <dbReference type="EMBL" id="PLN81835.1"/>
    </source>
</evidence>
<accession>A0A2J5HX21</accession>
<dbReference type="Proteomes" id="UP000235023">
    <property type="component" value="Unassembled WGS sequence"/>
</dbReference>
<feature type="region of interest" description="Disordered" evidence="1">
    <location>
        <begin position="1"/>
        <end position="66"/>
    </location>
</feature>
<dbReference type="Pfam" id="PF00004">
    <property type="entry name" value="AAA"/>
    <property type="match status" value="1"/>
</dbReference>
<dbReference type="SUPFAM" id="SSF52540">
    <property type="entry name" value="P-loop containing nucleoside triphosphate hydrolases"/>
    <property type="match status" value="1"/>
</dbReference>
<evidence type="ECO:0000256" key="1">
    <source>
        <dbReference type="SAM" id="MobiDB-lite"/>
    </source>
</evidence>
<protein>
    <submittedName>
        <fullName evidence="3">P-loop containing nucleoside triphosphate hydrolase protein</fullName>
    </submittedName>
</protein>
<dbReference type="GO" id="GO:0016887">
    <property type="term" value="F:ATP hydrolysis activity"/>
    <property type="evidence" value="ECO:0007669"/>
    <property type="project" value="InterPro"/>
</dbReference>
<dbReference type="AlphaFoldDB" id="A0A2J5HX21"/>